<dbReference type="Proteomes" id="UP000276733">
    <property type="component" value="Unassembled WGS sequence"/>
</dbReference>
<dbReference type="EMBL" id="UYIQ01000001">
    <property type="protein sequence ID" value="VDG81333.1"/>
    <property type="molecule type" value="Genomic_DNA"/>
</dbReference>
<sequence length="66" mass="7939">MFVILDVRGFSYQTGWIIRIGLRDNFIKNNTLKRKRLQKTLPCFYGVVRSAFTVQKYTKKFYRQVS</sequence>
<reference evidence="1 2" key="1">
    <citation type="submission" date="2018-11" db="EMBL/GenBank/DDBJ databases">
        <authorList>
            <consortium name="Pathogen Informatics"/>
        </authorList>
    </citation>
    <scope>NUCLEOTIDE SEQUENCE [LARGE SCALE GENOMIC DNA]</scope>
    <source>
        <strain evidence="1 2">NCTC11458</strain>
    </source>
</reference>
<accession>A0A7Z9C9Y2</accession>
<evidence type="ECO:0000313" key="2">
    <source>
        <dbReference type="Proteomes" id="UP000276733"/>
    </source>
</evidence>
<comment type="caution">
    <text evidence="1">The sequence shown here is derived from an EMBL/GenBank/DDBJ whole genome shotgun (WGS) entry which is preliminary data.</text>
</comment>
<protein>
    <submittedName>
        <fullName evidence="1">Uncharacterized protein</fullName>
    </submittedName>
</protein>
<evidence type="ECO:0000313" key="1">
    <source>
        <dbReference type="EMBL" id="VDG81333.1"/>
    </source>
</evidence>
<proteinExistence type="predicted"/>
<dbReference type="AlphaFoldDB" id="A0A7Z9C9Y2"/>
<gene>
    <name evidence="1" type="ORF">NCTC11458_00620</name>
</gene>
<organism evidence="1 2">
    <name type="scientific">Capnocytophaga ochracea</name>
    <dbReference type="NCBI Taxonomy" id="1018"/>
    <lineage>
        <taxon>Bacteria</taxon>
        <taxon>Pseudomonadati</taxon>
        <taxon>Bacteroidota</taxon>
        <taxon>Flavobacteriia</taxon>
        <taxon>Flavobacteriales</taxon>
        <taxon>Flavobacteriaceae</taxon>
        <taxon>Capnocytophaga</taxon>
    </lineage>
</organism>
<name>A0A7Z9C9Y2_CAPOC</name>